<dbReference type="Proteomes" id="UP000198824">
    <property type="component" value="Unassembled WGS sequence"/>
</dbReference>
<dbReference type="RefSeq" id="WP_093315109.1">
    <property type="nucleotide sequence ID" value="NZ_FOZG01000002.1"/>
</dbReference>
<sequence>MDRKFGLETGLFRVEFRIVIQVSQWEADVRQERTGLALLAAAALLAACGGDAAAPVAGLSAEEAAQLNNAAEMLDAQAGIGNTTE</sequence>
<dbReference type="EMBL" id="FOZG01000002">
    <property type="protein sequence ID" value="SFS01145.1"/>
    <property type="molecule type" value="Genomic_DNA"/>
</dbReference>
<protein>
    <submittedName>
        <fullName evidence="1">Uncharacterized protein</fullName>
    </submittedName>
</protein>
<proteinExistence type="predicted"/>
<keyword evidence="2" id="KW-1185">Reference proteome</keyword>
<accession>A0A1I6LCE4</accession>
<evidence type="ECO:0000313" key="2">
    <source>
        <dbReference type="Proteomes" id="UP000198824"/>
    </source>
</evidence>
<evidence type="ECO:0000313" key="1">
    <source>
        <dbReference type="EMBL" id="SFS01145.1"/>
    </source>
</evidence>
<name>A0A1I6LCE4_9SPHN</name>
<dbReference type="STRING" id="1166337.SAMN05192580_2571"/>
<reference evidence="1 2" key="1">
    <citation type="submission" date="2016-10" db="EMBL/GenBank/DDBJ databases">
        <authorList>
            <person name="de Groot N.N."/>
        </authorList>
    </citation>
    <scope>NUCLEOTIDE SEQUENCE [LARGE SCALE GENOMIC DNA]</scope>
    <source>
        <strain evidence="1 2">S5-249</strain>
    </source>
</reference>
<organism evidence="1 2">
    <name type="scientific">Sphingomonas jatrophae</name>
    <dbReference type="NCBI Taxonomy" id="1166337"/>
    <lineage>
        <taxon>Bacteria</taxon>
        <taxon>Pseudomonadati</taxon>
        <taxon>Pseudomonadota</taxon>
        <taxon>Alphaproteobacteria</taxon>
        <taxon>Sphingomonadales</taxon>
        <taxon>Sphingomonadaceae</taxon>
        <taxon>Sphingomonas</taxon>
    </lineage>
</organism>
<dbReference type="AlphaFoldDB" id="A0A1I6LCE4"/>
<gene>
    <name evidence="1" type="ORF">SAMN05192580_2571</name>
</gene>